<feature type="non-terminal residue" evidence="1">
    <location>
        <position position="1"/>
    </location>
</feature>
<evidence type="ECO:0000313" key="1">
    <source>
        <dbReference type="EMBL" id="KAL0630348.1"/>
    </source>
</evidence>
<keyword evidence="2" id="KW-1185">Reference proteome</keyword>
<organism evidence="1 2">
    <name type="scientific">Discina gigas</name>
    <dbReference type="NCBI Taxonomy" id="1032678"/>
    <lineage>
        <taxon>Eukaryota</taxon>
        <taxon>Fungi</taxon>
        <taxon>Dikarya</taxon>
        <taxon>Ascomycota</taxon>
        <taxon>Pezizomycotina</taxon>
        <taxon>Pezizomycetes</taxon>
        <taxon>Pezizales</taxon>
        <taxon>Discinaceae</taxon>
        <taxon>Discina</taxon>
    </lineage>
</organism>
<sequence length="219" mass="23734">APIPVPGTGGAYAIEYCAQLATLKLDLHPANVIQVPGEIAPLADQSMALRIQMCAGIACPSPEVLTKLSYRERERYTPIDPATALQRNERFTEAPPKRNPVVVSPVSDPIHCFCMDIFMTARLRRESGPHGPTIDIELTGLEISDIKPEGLEQSLECLITTTLTLGVLPRLRFSVQEVILSLAAYGNLTIGLTPISTDVPFNPSIANDRMSVFVDVALS</sequence>
<reference evidence="1 2" key="1">
    <citation type="submission" date="2024-02" db="EMBL/GenBank/DDBJ databases">
        <title>Discinaceae phylogenomics.</title>
        <authorList>
            <person name="Dirks A.C."/>
            <person name="James T.Y."/>
        </authorList>
    </citation>
    <scope>NUCLEOTIDE SEQUENCE [LARGE SCALE GENOMIC DNA]</scope>
    <source>
        <strain evidence="1 2">ACD0624</strain>
    </source>
</reference>
<gene>
    <name evidence="1" type="ORF">Q9L58_010805</name>
</gene>
<name>A0ABR3G3B3_9PEZI</name>
<proteinExistence type="predicted"/>
<protein>
    <submittedName>
        <fullName evidence="1">Uncharacterized protein</fullName>
    </submittedName>
</protein>
<comment type="caution">
    <text evidence="1">The sequence shown here is derived from an EMBL/GenBank/DDBJ whole genome shotgun (WGS) entry which is preliminary data.</text>
</comment>
<evidence type="ECO:0000313" key="2">
    <source>
        <dbReference type="Proteomes" id="UP001447188"/>
    </source>
</evidence>
<dbReference type="Proteomes" id="UP001447188">
    <property type="component" value="Unassembled WGS sequence"/>
</dbReference>
<dbReference type="EMBL" id="JBBBZM010000773">
    <property type="protein sequence ID" value="KAL0630348.1"/>
    <property type="molecule type" value="Genomic_DNA"/>
</dbReference>
<accession>A0ABR3G3B3</accession>